<evidence type="ECO:0000256" key="5">
    <source>
        <dbReference type="ARBA" id="ARBA00022679"/>
    </source>
</evidence>
<dbReference type="EMBL" id="FXTU01000001">
    <property type="protein sequence ID" value="SMP04227.1"/>
    <property type="molecule type" value="Genomic_DNA"/>
</dbReference>
<feature type="domain" description="DNA-directed DNA polymerase family A palm" evidence="20">
    <location>
        <begin position="643"/>
        <end position="850"/>
    </location>
</feature>
<dbReference type="InterPro" id="IPR002421">
    <property type="entry name" value="5-3_exonuclease"/>
</dbReference>
<organism evidence="21 22">
    <name type="scientific">Laceyella tengchongensis</name>
    <dbReference type="NCBI Taxonomy" id="574699"/>
    <lineage>
        <taxon>Bacteria</taxon>
        <taxon>Bacillati</taxon>
        <taxon>Bacillota</taxon>
        <taxon>Bacilli</taxon>
        <taxon>Bacillales</taxon>
        <taxon>Thermoactinomycetaceae</taxon>
        <taxon>Laceyella</taxon>
    </lineage>
</organism>
<dbReference type="CDD" id="cd09859">
    <property type="entry name" value="PIN_53EXO"/>
    <property type="match status" value="1"/>
</dbReference>
<dbReference type="Pfam" id="PF02739">
    <property type="entry name" value="5_3_exonuc_N"/>
    <property type="match status" value="1"/>
</dbReference>
<evidence type="ECO:0000256" key="14">
    <source>
        <dbReference type="ARBA" id="ARBA00023204"/>
    </source>
</evidence>
<dbReference type="NCBIfam" id="NF004397">
    <property type="entry name" value="PRK05755.1"/>
    <property type="match status" value="1"/>
</dbReference>
<evidence type="ECO:0000259" key="20">
    <source>
        <dbReference type="SMART" id="SM00482"/>
    </source>
</evidence>
<dbReference type="InterPro" id="IPR043502">
    <property type="entry name" value="DNA/RNA_pol_sf"/>
</dbReference>
<dbReference type="EC" id="2.7.7.7" evidence="3 16"/>
<dbReference type="Pfam" id="PF00476">
    <property type="entry name" value="DNA_pol_A"/>
    <property type="match status" value="1"/>
</dbReference>
<dbReference type="InterPro" id="IPR012337">
    <property type="entry name" value="RNaseH-like_sf"/>
</dbReference>
<evidence type="ECO:0000256" key="3">
    <source>
        <dbReference type="ARBA" id="ARBA00012417"/>
    </source>
</evidence>
<name>A0AA45WJP8_9BACL</name>
<dbReference type="FunFam" id="1.10.150.20:FF:000003">
    <property type="entry name" value="DNA polymerase I"/>
    <property type="match status" value="1"/>
</dbReference>
<dbReference type="GO" id="GO:0008408">
    <property type="term" value="F:3'-5' exonuclease activity"/>
    <property type="evidence" value="ECO:0007669"/>
    <property type="project" value="InterPro"/>
</dbReference>
<evidence type="ECO:0000256" key="15">
    <source>
        <dbReference type="ARBA" id="ARBA00049244"/>
    </source>
</evidence>
<evidence type="ECO:0000256" key="4">
    <source>
        <dbReference type="ARBA" id="ARBA00020311"/>
    </source>
</evidence>
<evidence type="ECO:0000256" key="10">
    <source>
        <dbReference type="ARBA" id="ARBA00022801"/>
    </source>
</evidence>
<dbReference type="InterPro" id="IPR020045">
    <property type="entry name" value="DNA_polI_H3TH"/>
</dbReference>
<comment type="caution">
    <text evidence="21">The sequence shown here is derived from an EMBL/GenBank/DDBJ whole genome shotgun (WGS) entry which is preliminary data.</text>
</comment>
<dbReference type="FunFam" id="3.40.50.1010:FF:000001">
    <property type="entry name" value="DNA polymerase I"/>
    <property type="match status" value="1"/>
</dbReference>
<dbReference type="GO" id="GO:0003677">
    <property type="term" value="F:DNA binding"/>
    <property type="evidence" value="ECO:0007669"/>
    <property type="project" value="UniProtKB-UniRule"/>
</dbReference>
<dbReference type="Proteomes" id="UP001157946">
    <property type="component" value="Unassembled WGS sequence"/>
</dbReference>
<comment type="catalytic activity">
    <reaction evidence="15 17">
        <text>DNA(n) + a 2'-deoxyribonucleoside 5'-triphosphate = DNA(n+1) + diphosphate</text>
        <dbReference type="Rhea" id="RHEA:22508"/>
        <dbReference type="Rhea" id="RHEA-COMP:17339"/>
        <dbReference type="Rhea" id="RHEA-COMP:17340"/>
        <dbReference type="ChEBI" id="CHEBI:33019"/>
        <dbReference type="ChEBI" id="CHEBI:61560"/>
        <dbReference type="ChEBI" id="CHEBI:173112"/>
        <dbReference type="EC" id="2.7.7.7"/>
    </reaction>
</comment>
<dbReference type="SMART" id="SM00482">
    <property type="entry name" value="POLAc"/>
    <property type="match status" value="1"/>
</dbReference>
<dbReference type="Gene3D" id="1.20.1060.10">
    <property type="entry name" value="Taq DNA Polymerase, Chain T, domain 4"/>
    <property type="match status" value="1"/>
</dbReference>
<dbReference type="InterPro" id="IPR018320">
    <property type="entry name" value="DNA_polymerase_1"/>
</dbReference>
<dbReference type="SUPFAM" id="SSF47807">
    <property type="entry name" value="5' to 3' exonuclease, C-terminal subdomain"/>
    <property type="match status" value="1"/>
</dbReference>
<dbReference type="PROSITE" id="PS00447">
    <property type="entry name" value="DNA_POLYMERASE_A"/>
    <property type="match status" value="1"/>
</dbReference>
<dbReference type="SUPFAM" id="SSF53098">
    <property type="entry name" value="Ribonuclease H-like"/>
    <property type="match status" value="1"/>
</dbReference>
<keyword evidence="11" id="KW-0269">Exonuclease</keyword>
<keyword evidence="10" id="KW-0378">Hydrolase</keyword>
<evidence type="ECO:0000313" key="22">
    <source>
        <dbReference type="Proteomes" id="UP001157946"/>
    </source>
</evidence>
<keyword evidence="12 17" id="KW-0239">DNA-directed DNA polymerase</keyword>
<dbReference type="InterPro" id="IPR036279">
    <property type="entry name" value="5-3_exonuclease_C_sf"/>
</dbReference>
<dbReference type="InterPro" id="IPR001098">
    <property type="entry name" value="DNA-dir_DNA_pol_A_palm_dom"/>
</dbReference>
<dbReference type="SUPFAM" id="SSF88723">
    <property type="entry name" value="PIN domain-like"/>
    <property type="match status" value="1"/>
</dbReference>
<proteinExistence type="inferred from homology"/>
<dbReference type="FunFam" id="1.20.1060.10:FF:000001">
    <property type="entry name" value="DNA polymerase I"/>
    <property type="match status" value="1"/>
</dbReference>
<evidence type="ECO:0000259" key="19">
    <source>
        <dbReference type="SMART" id="SM00475"/>
    </source>
</evidence>
<dbReference type="Pfam" id="PF01367">
    <property type="entry name" value="5_3_exonuc"/>
    <property type="match status" value="1"/>
</dbReference>
<dbReference type="Pfam" id="PF22619">
    <property type="entry name" value="DNA_polI_exo1"/>
    <property type="match status" value="1"/>
</dbReference>
<keyword evidence="8" id="KW-0540">Nuclease</keyword>
<protein>
    <recommendedName>
        <fullName evidence="4 16">DNA polymerase I</fullName>
        <ecNumber evidence="3 16">2.7.7.7</ecNumber>
    </recommendedName>
</protein>
<dbReference type="InterPro" id="IPR054690">
    <property type="entry name" value="DNA_polI_exonuclease"/>
</dbReference>
<feature type="domain" description="5'-3' exonuclease" evidence="19">
    <location>
        <begin position="6"/>
        <end position="265"/>
    </location>
</feature>
<evidence type="ECO:0000256" key="11">
    <source>
        <dbReference type="ARBA" id="ARBA00022839"/>
    </source>
</evidence>
<dbReference type="InterPro" id="IPR029060">
    <property type="entry name" value="PIN-like_dom_sf"/>
</dbReference>
<dbReference type="GO" id="GO:0003887">
    <property type="term" value="F:DNA-directed DNA polymerase activity"/>
    <property type="evidence" value="ECO:0007669"/>
    <property type="project" value="UniProtKB-UniRule"/>
</dbReference>
<evidence type="ECO:0000256" key="2">
    <source>
        <dbReference type="ARBA" id="ARBA00011541"/>
    </source>
</evidence>
<dbReference type="InterPro" id="IPR019760">
    <property type="entry name" value="DNA-dir_DNA_pol_A_CS"/>
</dbReference>
<evidence type="ECO:0000256" key="12">
    <source>
        <dbReference type="ARBA" id="ARBA00022932"/>
    </source>
</evidence>
<dbReference type="InterPro" id="IPR002562">
    <property type="entry name" value="3'-5'_exonuclease_dom"/>
</dbReference>
<dbReference type="GO" id="GO:0006261">
    <property type="term" value="P:DNA-templated DNA replication"/>
    <property type="evidence" value="ECO:0007669"/>
    <property type="project" value="UniProtKB-UniRule"/>
</dbReference>
<dbReference type="FunFam" id="1.10.150.20:FF:000002">
    <property type="entry name" value="DNA polymerase I"/>
    <property type="match status" value="1"/>
</dbReference>
<dbReference type="PRINTS" id="PR00868">
    <property type="entry name" value="DNAPOLI"/>
</dbReference>
<evidence type="ECO:0000256" key="17">
    <source>
        <dbReference type="RuleBase" id="RU004460"/>
    </source>
</evidence>
<comment type="subunit">
    <text evidence="2 17">Single-chain monomer with multiple functions.</text>
</comment>
<gene>
    <name evidence="17" type="primary">polA</name>
    <name evidence="21" type="ORF">SAMN06265361_101530</name>
</gene>
<keyword evidence="6 17" id="KW-0548">Nucleotidyltransferase</keyword>
<dbReference type="InterPro" id="IPR008918">
    <property type="entry name" value="HhH2"/>
</dbReference>
<evidence type="ECO:0000256" key="16">
    <source>
        <dbReference type="NCBIfam" id="TIGR00593"/>
    </source>
</evidence>
<evidence type="ECO:0000259" key="18">
    <source>
        <dbReference type="SMART" id="SM00474"/>
    </source>
</evidence>
<dbReference type="Gene3D" id="3.30.420.10">
    <property type="entry name" value="Ribonuclease H-like superfamily/Ribonuclease H"/>
    <property type="match status" value="1"/>
</dbReference>
<dbReference type="CDD" id="cd08637">
    <property type="entry name" value="DNA_pol_A_pol_I_C"/>
    <property type="match status" value="1"/>
</dbReference>
<dbReference type="CDD" id="cd06140">
    <property type="entry name" value="DNA_polA_I_Bacillus_like_exo"/>
    <property type="match status" value="1"/>
</dbReference>
<dbReference type="CDD" id="cd09898">
    <property type="entry name" value="H3TH_53EXO"/>
    <property type="match status" value="1"/>
</dbReference>
<dbReference type="AlphaFoldDB" id="A0AA45WJP8"/>
<dbReference type="PANTHER" id="PTHR10133">
    <property type="entry name" value="DNA POLYMERASE I"/>
    <property type="match status" value="1"/>
</dbReference>
<comment type="similarity">
    <text evidence="1 17">Belongs to the DNA polymerase type-A family.</text>
</comment>
<keyword evidence="14 17" id="KW-0234">DNA repair</keyword>
<evidence type="ECO:0000256" key="8">
    <source>
        <dbReference type="ARBA" id="ARBA00022722"/>
    </source>
</evidence>
<evidence type="ECO:0000256" key="13">
    <source>
        <dbReference type="ARBA" id="ARBA00023125"/>
    </source>
</evidence>
<keyword evidence="7 17" id="KW-0235">DNA replication</keyword>
<dbReference type="NCBIfam" id="TIGR00593">
    <property type="entry name" value="pola"/>
    <property type="match status" value="1"/>
</dbReference>
<dbReference type="InterPro" id="IPR020046">
    <property type="entry name" value="5-3_exonucl_a-hlix_arch_N"/>
</dbReference>
<reference evidence="21" key="1">
    <citation type="submission" date="2017-05" db="EMBL/GenBank/DDBJ databases">
        <authorList>
            <person name="Varghese N."/>
            <person name="Submissions S."/>
        </authorList>
    </citation>
    <scope>NUCLEOTIDE SEQUENCE</scope>
    <source>
        <strain evidence="21">DSM 45262</strain>
    </source>
</reference>
<sequence>MNAFVSKLILVDGNSIAYRAFYALPLLTNSSGIHTNAVYGFAMMLMKILEEEKPTHMLVAFDAGKTTFRHESYQEYKGTRQKTPSELAEQIPLVKELLEVFQIPAFEVENYEADDIIGTLAKASGSQGVETLIVSGDKDLLQLVDEHVRLLLTRKGVTETESYDIDAIKEKYGLTPAQIIDLKGLMGDSSDNIPGIPGVGEKTALKLLAKFPTVEEVIAHVDELPGKKLQEKVREHQEQALLSKKLATIYTEVPLDFGLDRLQLPERNTERIVEFFRKMEFKTLLSRVHKQDHAEKGEAVKNEVDVREVASLSDLEEMVDVFNTGSLALFIETSEDNPHHADVVGLAISDGQAQWYLPWEVAEQSDAVRGWLADEERDKLVYDMKKTQIVLANKGIMAAGLSFDVLLAAYLLDPSESQLELSDIVSRYGDEPIPADEDVYGKGAKRKAITGETLARHLAAKAKAIHQVTPVLKRELAELDLDQLLFELEMPLASVLAEMERQGVFIDQARLEELGVELKQSLDRLEQEIYELAGVTFNINSPKQLGEILFDKLGLPVLKKTKTGYSTSADVLEKLAPQHEIVDKILHYRQVGKLYSTYIEGLKKEIGADGKIHTRFNQTVTATGRLSSTEPNLQNIPIRMEEGRRIRQVFIPSEPGWHILAADYSQIELRVLAHISEDEQLQKAFKEDKDIHTQTAMDVFGVAEDEVTPLMRRQAKAVNFGIVYGISGFGLARGLDIPQKEAREFIDRYFETFPGVKRYMDSIVERARKDGFVTTLSGRRRYLPAINAKSFGERSFAERTAMNTPIQGTAADIIKLAMVKLAQAMNERKLASRMLLQVHDELIFEVPEAELEEMKELVVAVMEDALPLSVPLSVDVNSGKTWYEAK</sequence>
<dbReference type="PANTHER" id="PTHR10133:SF27">
    <property type="entry name" value="DNA POLYMERASE NU"/>
    <property type="match status" value="1"/>
</dbReference>
<keyword evidence="13 17" id="KW-0238">DNA-binding</keyword>
<dbReference type="Gene3D" id="1.10.150.20">
    <property type="entry name" value="5' to 3' exonuclease, C-terminal subdomain"/>
    <property type="match status" value="2"/>
</dbReference>
<evidence type="ECO:0000256" key="7">
    <source>
        <dbReference type="ARBA" id="ARBA00022705"/>
    </source>
</evidence>
<dbReference type="SMART" id="SM00474">
    <property type="entry name" value="35EXOc"/>
    <property type="match status" value="1"/>
</dbReference>
<dbReference type="InterPro" id="IPR002298">
    <property type="entry name" value="DNA_polymerase_A"/>
</dbReference>
<dbReference type="SUPFAM" id="SSF56672">
    <property type="entry name" value="DNA/RNA polymerases"/>
    <property type="match status" value="1"/>
</dbReference>
<feature type="domain" description="3'-5' exonuclease" evidence="18">
    <location>
        <begin position="306"/>
        <end position="477"/>
    </location>
</feature>
<keyword evidence="22" id="KW-1185">Reference proteome</keyword>
<keyword evidence="9 17" id="KW-0227">DNA damage</keyword>
<keyword evidence="5 17" id="KW-0808">Transferase</keyword>
<dbReference type="Gene3D" id="3.30.70.370">
    <property type="match status" value="1"/>
</dbReference>
<dbReference type="Gene3D" id="3.40.50.1010">
    <property type="entry name" value="5'-nuclease"/>
    <property type="match status" value="1"/>
</dbReference>
<dbReference type="GO" id="GO:0006302">
    <property type="term" value="P:double-strand break repair"/>
    <property type="evidence" value="ECO:0007669"/>
    <property type="project" value="TreeGrafter"/>
</dbReference>
<dbReference type="InterPro" id="IPR036397">
    <property type="entry name" value="RNaseH_sf"/>
</dbReference>
<evidence type="ECO:0000313" key="21">
    <source>
        <dbReference type="EMBL" id="SMP04227.1"/>
    </source>
</evidence>
<dbReference type="SMART" id="SM00475">
    <property type="entry name" value="53EXOc"/>
    <property type="match status" value="1"/>
</dbReference>
<dbReference type="GO" id="GO:0008409">
    <property type="term" value="F:5'-3' exonuclease activity"/>
    <property type="evidence" value="ECO:0007669"/>
    <property type="project" value="InterPro"/>
</dbReference>
<dbReference type="SMART" id="SM00279">
    <property type="entry name" value="HhH2"/>
    <property type="match status" value="1"/>
</dbReference>
<evidence type="ECO:0000256" key="9">
    <source>
        <dbReference type="ARBA" id="ARBA00022763"/>
    </source>
</evidence>
<evidence type="ECO:0000256" key="6">
    <source>
        <dbReference type="ARBA" id="ARBA00022695"/>
    </source>
</evidence>
<accession>A0AA45WJP8</accession>
<evidence type="ECO:0000256" key="1">
    <source>
        <dbReference type="ARBA" id="ARBA00007705"/>
    </source>
</evidence>